<keyword evidence="3" id="KW-1185">Reference proteome</keyword>
<name>A0ABS6W351_9FLAO</name>
<feature type="chain" id="PRO_5047133867" evidence="1">
    <location>
        <begin position="27"/>
        <end position="414"/>
    </location>
</feature>
<dbReference type="InterPro" id="IPR025401">
    <property type="entry name" value="DUF4374"/>
</dbReference>
<keyword evidence="1" id="KW-0732">Signal</keyword>
<evidence type="ECO:0000313" key="2">
    <source>
        <dbReference type="EMBL" id="MBW2961967.1"/>
    </source>
</evidence>
<comment type="caution">
    <text evidence="2">The sequence shown here is derived from an EMBL/GenBank/DDBJ whole genome shotgun (WGS) entry which is preliminary data.</text>
</comment>
<protein>
    <submittedName>
        <fullName evidence="2">DUF4374 domain-containing protein</fullName>
    </submittedName>
</protein>
<sequence length="414" mass="45633">MNILLRKKLYVSVAFAAMLGFTSCSDDDGEDNTVGCEGVATEEYVVAATSEENSYVLTKENISEGELSIVGDGLQVTGTPSWFFYKNLAAYSFVYRQGDPGTTQSFILEDCGLEPRNPIDLQVSIQSKGIVGEELFVQYSSRNYENPEATFYKVNGKTSVVTGPVTINTKELANNGEYAYITDITEHNSRVWIAYRTIKAGEDNEDNAFNSDFNDHTYIAIFNEDLEFIQRIEDTGRTGVIAGQSRSQGETGIEPVENGDVYVFSSALDAPEVNSGVLKINNGTTEFDPNYFFNISEASGGYKLYRTHYVGDNTFVLQMFTEQNIASARPTETRHKFAVVNVATKSFNWVDDVPNGIQEIGAPYVDKANKEVVFPIKTSENPRLYIINAANHVMTAGTKIEADGVTAVGKLAKQ</sequence>
<dbReference type="RefSeq" id="WP_219040253.1">
    <property type="nucleotide sequence ID" value="NZ_JAHWDF010000008.1"/>
</dbReference>
<dbReference type="Pfam" id="PF14298">
    <property type="entry name" value="DUF4374"/>
    <property type="match status" value="2"/>
</dbReference>
<evidence type="ECO:0000256" key="1">
    <source>
        <dbReference type="SAM" id="SignalP"/>
    </source>
</evidence>
<dbReference type="PROSITE" id="PS51257">
    <property type="entry name" value="PROKAR_LIPOPROTEIN"/>
    <property type="match status" value="1"/>
</dbReference>
<dbReference type="EMBL" id="JAHWDF010000008">
    <property type="protein sequence ID" value="MBW2961967.1"/>
    <property type="molecule type" value="Genomic_DNA"/>
</dbReference>
<dbReference type="Proteomes" id="UP000719267">
    <property type="component" value="Unassembled WGS sequence"/>
</dbReference>
<reference evidence="2 3" key="1">
    <citation type="submission" date="2021-07" db="EMBL/GenBank/DDBJ databases">
        <title>Mesonia aestuariivivens sp. nov., isolated from a tidal flat.</title>
        <authorList>
            <person name="Kim Y.-O."/>
            <person name="Yoon J.-H."/>
        </authorList>
    </citation>
    <scope>NUCLEOTIDE SEQUENCE [LARGE SCALE GENOMIC DNA]</scope>
    <source>
        <strain evidence="2 3">JHPTF-M18</strain>
    </source>
</reference>
<organism evidence="2 3">
    <name type="scientific">Mesonia aestuariivivens</name>
    <dbReference type="NCBI Taxonomy" id="2796128"/>
    <lineage>
        <taxon>Bacteria</taxon>
        <taxon>Pseudomonadati</taxon>
        <taxon>Bacteroidota</taxon>
        <taxon>Flavobacteriia</taxon>
        <taxon>Flavobacteriales</taxon>
        <taxon>Flavobacteriaceae</taxon>
        <taxon>Mesonia</taxon>
    </lineage>
</organism>
<proteinExistence type="predicted"/>
<evidence type="ECO:0000313" key="3">
    <source>
        <dbReference type="Proteomes" id="UP000719267"/>
    </source>
</evidence>
<accession>A0ABS6W351</accession>
<gene>
    <name evidence="2" type="ORF">KW502_09170</name>
</gene>
<feature type="signal peptide" evidence="1">
    <location>
        <begin position="1"/>
        <end position="26"/>
    </location>
</feature>